<dbReference type="InterPro" id="IPR005875">
    <property type="entry name" value="PurK"/>
</dbReference>
<keyword evidence="1 5" id="KW-0436">Ligase</keyword>
<evidence type="ECO:0000256" key="6">
    <source>
        <dbReference type="RuleBase" id="RU361200"/>
    </source>
</evidence>
<dbReference type="GO" id="GO:0005829">
    <property type="term" value="C:cytosol"/>
    <property type="evidence" value="ECO:0007669"/>
    <property type="project" value="TreeGrafter"/>
</dbReference>
<organism evidence="8 9">
    <name type="scientific">Paludisphaera borealis</name>
    <dbReference type="NCBI Taxonomy" id="1387353"/>
    <lineage>
        <taxon>Bacteria</taxon>
        <taxon>Pseudomonadati</taxon>
        <taxon>Planctomycetota</taxon>
        <taxon>Planctomycetia</taxon>
        <taxon>Isosphaerales</taxon>
        <taxon>Isosphaeraceae</taxon>
        <taxon>Paludisphaera</taxon>
    </lineage>
</organism>
<comment type="function">
    <text evidence="5">Catalyzes the ATP-dependent conversion of 5-aminoimidazole ribonucleotide (AIR) and HCO(3)(-) to N5-carboxyaminoimidazole ribonucleotide (N5-CAIR).</text>
</comment>
<comment type="pathway">
    <text evidence="5 6">Purine metabolism; IMP biosynthesis via de novo pathway; 5-amino-1-(5-phospho-D-ribosyl)imidazole-4-carboxylate from 5-amino-1-(5-phospho-D-ribosyl)imidazole (N5-CAIR route): step 1/2.</text>
</comment>
<dbReference type="Gene3D" id="3.30.470.20">
    <property type="entry name" value="ATP-grasp fold, B domain"/>
    <property type="match status" value="1"/>
</dbReference>
<dbReference type="STRING" id="1387353.BSF38_05305"/>
<evidence type="ECO:0000256" key="4">
    <source>
        <dbReference type="ARBA" id="ARBA00022840"/>
    </source>
</evidence>
<dbReference type="GO" id="GO:0004638">
    <property type="term" value="F:phosphoribosylaminoimidazole carboxylase activity"/>
    <property type="evidence" value="ECO:0007669"/>
    <property type="project" value="InterPro"/>
</dbReference>
<dbReference type="KEGG" id="pbor:BSF38_05305"/>
<dbReference type="Pfam" id="PF02222">
    <property type="entry name" value="ATP-grasp"/>
    <property type="match status" value="1"/>
</dbReference>
<keyword evidence="4 5" id="KW-0067">ATP-binding</keyword>
<evidence type="ECO:0000256" key="5">
    <source>
        <dbReference type="HAMAP-Rule" id="MF_01928"/>
    </source>
</evidence>
<dbReference type="Pfam" id="PF17769">
    <property type="entry name" value="PurK_C"/>
    <property type="match status" value="1"/>
</dbReference>
<dbReference type="Pfam" id="PF22660">
    <property type="entry name" value="RS_preATP-grasp-like"/>
    <property type="match status" value="1"/>
</dbReference>
<feature type="binding site" evidence="5">
    <location>
        <begin position="166"/>
        <end position="172"/>
    </location>
    <ligand>
        <name>ATP</name>
        <dbReference type="ChEBI" id="CHEBI:30616"/>
    </ligand>
</feature>
<feature type="domain" description="ATP-grasp" evidence="7">
    <location>
        <begin position="125"/>
        <end position="311"/>
    </location>
</feature>
<accession>A0A1U7CXX1</accession>
<dbReference type="RefSeq" id="WP_076350041.1">
    <property type="nucleotide sequence ID" value="NZ_CP019082.1"/>
</dbReference>
<dbReference type="PANTHER" id="PTHR11609:SF5">
    <property type="entry name" value="PHOSPHORIBOSYLAMINOIMIDAZOLE CARBOXYLASE"/>
    <property type="match status" value="1"/>
</dbReference>
<dbReference type="EMBL" id="CP019082">
    <property type="protein sequence ID" value="APW63729.1"/>
    <property type="molecule type" value="Genomic_DNA"/>
</dbReference>
<name>A0A1U7CXX1_9BACT</name>
<gene>
    <name evidence="5 6 8" type="primary">purK</name>
    <name evidence="8" type="ORF">BSF38_05305</name>
</gene>
<evidence type="ECO:0000259" key="7">
    <source>
        <dbReference type="PROSITE" id="PS50975"/>
    </source>
</evidence>
<dbReference type="UniPathway" id="UPA00074">
    <property type="reaction ID" value="UER00942"/>
</dbReference>
<dbReference type="PANTHER" id="PTHR11609">
    <property type="entry name" value="PURINE BIOSYNTHESIS PROTEIN 6/7, PUR6/7"/>
    <property type="match status" value="1"/>
</dbReference>
<dbReference type="NCBIfam" id="NF004676">
    <property type="entry name" value="PRK06019.1-2"/>
    <property type="match status" value="1"/>
</dbReference>
<dbReference type="FunFam" id="3.30.1490.20:FF:000015">
    <property type="entry name" value="N5-carboxyaminoimidazole ribonucleotide synthase"/>
    <property type="match status" value="1"/>
</dbReference>
<dbReference type="Gene3D" id="3.40.50.20">
    <property type="match status" value="1"/>
</dbReference>
<reference evidence="9" key="1">
    <citation type="submission" date="2016-12" db="EMBL/GenBank/DDBJ databases">
        <title>Comparative genomics of four Isosphaeraceae planctomycetes: a common pool of plasmids and glycoside hydrolase genes.</title>
        <authorList>
            <person name="Ivanova A."/>
        </authorList>
    </citation>
    <scope>NUCLEOTIDE SEQUENCE [LARGE SCALE GENOMIC DNA]</scope>
    <source>
        <strain evidence="9">PX4</strain>
    </source>
</reference>
<evidence type="ECO:0000256" key="1">
    <source>
        <dbReference type="ARBA" id="ARBA00022598"/>
    </source>
</evidence>
<evidence type="ECO:0000256" key="2">
    <source>
        <dbReference type="ARBA" id="ARBA00022741"/>
    </source>
</evidence>
<dbReference type="InterPro" id="IPR003135">
    <property type="entry name" value="ATP-grasp_carboxylate-amine"/>
</dbReference>
<dbReference type="GO" id="GO:0046872">
    <property type="term" value="F:metal ion binding"/>
    <property type="evidence" value="ECO:0007669"/>
    <property type="project" value="InterPro"/>
</dbReference>
<feature type="binding site" evidence="5">
    <location>
        <position position="161"/>
    </location>
    <ligand>
        <name>ATP</name>
        <dbReference type="ChEBI" id="CHEBI:30616"/>
    </ligand>
</feature>
<feature type="binding site" evidence="5">
    <location>
        <begin position="196"/>
        <end position="199"/>
    </location>
    <ligand>
        <name>ATP</name>
        <dbReference type="ChEBI" id="CHEBI:30616"/>
    </ligand>
</feature>
<keyword evidence="9" id="KW-1185">Reference proteome</keyword>
<dbReference type="SUPFAM" id="SSF52440">
    <property type="entry name" value="PreATP-grasp domain"/>
    <property type="match status" value="1"/>
</dbReference>
<dbReference type="EC" id="6.3.4.18" evidence="5 6"/>
<dbReference type="PROSITE" id="PS50975">
    <property type="entry name" value="ATP_GRASP"/>
    <property type="match status" value="1"/>
</dbReference>
<feature type="binding site" evidence="5">
    <location>
        <position position="204"/>
    </location>
    <ligand>
        <name>ATP</name>
        <dbReference type="ChEBI" id="CHEBI:30616"/>
    </ligand>
</feature>
<comment type="similarity">
    <text evidence="5 6">Belongs to the PurK/PurT family.</text>
</comment>
<dbReference type="SUPFAM" id="SSF51246">
    <property type="entry name" value="Rudiment single hybrid motif"/>
    <property type="match status" value="1"/>
</dbReference>
<dbReference type="InterPro" id="IPR054350">
    <property type="entry name" value="PurT/PurK_preATP-grasp"/>
</dbReference>
<dbReference type="InterPro" id="IPR040686">
    <property type="entry name" value="PurK_C"/>
</dbReference>
<evidence type="ECO:0000256" key="3">
    <source>
        <dbReference type="ARBA" id="ARBA00022755"/>
    </source>
</evidence>
<dbReference type="NCBIfam" id="NF004679">
    <property type="entry name" value="PRK06019.1-5"/>
    <property type="match status" value="1"/>
</dbReference>
<dbReference type="Gene3D" id="3.30.1490.20">
    <property type="entry name" value="ATP-grasp fold, A domain"/>
    <property type="match status" value="1"/>
</dbReference>
<dbReference type="InterPro" id="IPR013815">
    <property type="entry name" value="ATP_grasp_subdomain_1"/>
</dbReference>
<feature type="binding site" evidence="5">
    <location>
        <position position="121"/>
    </location>
    <ligand>
        <name>ATP</name>
        <dbReference type="ChEBI" id="CHEBI:30616"/>
    </ligand>
</feature>
<dbReference type="InterPro" id="IPR016185">
    <property type="entry name" value="PreATP-grasp_dom_sf"/>
</dbReference>
<feature type="binding site" evidence="5">
    <location>
        <begin position="281"/>
        <end position="282"/>
    </location>
    <ligand>
        <name>ATP</name>
        <dbReference type="ChEBI" id="CHEBI:30616"/>
    </ligand>
</feature>
<protein>
    <recommendedName>
        <fullName evidence="5 6">N5-carboxyaminoimidazole ribonucleotide synthase</fullName>
        <shortName evidence="5 6">N5-CAIR synthase</shortName>
        <ecNumber evidence="5 6">6.3.4.18</ecNumber>
    </recommendedName>
    <alternativeName>
        <fullName evidence="5 6">5-(carboxyamino)imidazole ribonucleotide synthetase</fullName>
    </alternativeName>
</protein>
<keyword evidence="2 5" id="KW-0547">Nucleotide-binding</keyword>
<sequence>MSAATEFDRDRAEGGGGVVYPPASIAVIGSGQLGRMFIQAAQQMGYQAGVLSTTSETPAAQVANWTVLGPPDHLPALRALADRGEAITVEFENVSAPALRWLARRRIVRPGWRTLWISQNRHREKSFLARHGIPHAPWRPVRTDDELKTAVRELGLPLILKTSASGYDGKGQVLVDKAADAESAWKALGQTACVAEAWVEFAVELSVVVVRGRDGQSVAYPPGLNHHEKHILATTTVPAPVGPIVAQEARDAAFAVAQALDAVGVLCVEFFLTSAGRLLVNEIAPRPHNSGHLTIEAACSSQFDQQVRALCGLPLGDCALASPAAMINLLGDLWADGEPRWEQAMRADPGVKLHLYGKRTAKAGRKMGHLTVLDPDPQTALARALAARRALVRRTP</sequence>
<dbReference type="Proteomes" id="UP000186309">
    <property type="component" value="Chromosome"/>
</dbReference>
<dbReference type="SUPFAM" id="SSF56059">
    <property type="entry name" value="Glutathione synthetase ATP-binding domain-like"/>
    <property type="match status" value="1"/>
</dbReference>
<evidence type="ECO:0000313" key="9">
    <source>
        <dbReference type="Proteomes" id="UP000186309"/>
    </source>
</evidence>
<dbReference type="NCBIfam" id="NF004675">
    <property type="entry name" value="PRK06019.1-1"/>
    <property type="match status" value="1"/>
</dbReference>
<dbReference type="InterPro" id="IPR011054">
    <property type="entry name" value="Rudment_hybrid_motif"/>
</dbReference>
<comment type="function">
    <text evidence="6">Catalyzes the ATP-dependent conversion of 5-aminoimidazole ribonucleotide (AIR) and HCO(3)- to N5-carboxyaminoimidazole ribonucleotide (N5-CAIR).</text>
</comment>
<feature type="binding site" evidence="5">
    <location>
        <position position="227"/>
    </location>
    <ligand>
        <name>ATP</name>
        <dbReference type="ChEBI" id="CHEBI:30616"/>
    </ligand>
</feature>
<dbReference type="NCBIfam" id="TIGR01161">
    <property type="entry name" value="purK"/>
    <property type="match status" value="1"/>
</dbReference>
<proteinExistence type="inferred from homology"/>
<dbReference type="InterPro" id="IPR011761">
    <property type="entry name" value="ATP-grasp"/>
</dbReference>
<dbReference type="GO" id="GO:0005524">
    <property type="term" value="F:ATP binding"/>
    <property type="evidence" value="ECO:0007669"/>
    <property type="project" value="UniProtKB-UniRule"/>
</dbReference>
<evidence type="ECO:0000313" key="8">
    <source>
        <dbReference type="EMBL" id="APW63729.1"/>
    </source>
</evidence>
<comment type="subunit">
    <text evidence="5 6">Homodimer.</text>
</comment>
<comment type="catalytic activity">
    <reaction evidence="5 6">
        <text>5-amino-1-(5-phospho-beta-D-ribosyl)imidazole + hydrogencarbonate + ATP = 5-carboxyamino-1-(5-phospho-D-ribosyl)imidazole + ADP + phosphate + 2 H(+)</text>
        <dbReference type="Rhea" id="RHEA:19317"/>
        <dbReference type="ChEBI" id="CHEBI:15378"/>
        <dbReference type="ChEBI" id="CHEBI:17544"/>
        <dbReference type="ChEBI" id="CHEBI:30616"/>
        <dbReference type="ChEBI" id="CHEBI:43474"/>
        <dbReference type="ChEBI" id="CHEBI:58730"/>
        <dbReference type="ChEBI" id="CHEBI:137981"/>
        <dbReference type="ChEBI" id="CHEBI:456216"/>
        <dbReference type="EC" id="6.3.4.18"/>
    </reaction>
</comment>
<dbReference type="HAMAP" id="MF_01928">
    <property type="entry name" value="PurK"/>
    <property type="match status" value="1"/>
</dbReference>
<dbReference type="NCBIfam" id="NF004677">
    <property type="entry name" value="PRK06019.1-3"/>
    <property type="match status" value="1"/>
</dbReference>
<dbReference type="OrthoDB" id="9804625at2"/>
<keyword evidence="3 5" id="KW-0658">Purine biosynthesis</keyword>
<dbReference type="AlphaFoldDB" id="A0A1U7CXX1"/>
<dbReference type="GO" id="GO:0034028">
    <property type="term" value="F:5-(carboxyamino)imidazole ribonucleotide synthase activity"/>
    <property type="evidence" value="ECO:0007669"/>
    <property type="project" value="UniProtKB-UniRule"/>
</dbReference>
<dbReference type="GO" id="GO:0006189">
    <property type="term" value="P:'de novo' IMP biosynthetic process"/>
    <property type="evidence" value="ECO:0007669"/>
    <property type="project" value="UniProtKB-UniRule"/>
</dbReference>